<keyword evidence="2" id="KW-1185">Reference proteome</keyword>
<dbReference type="EMBL" id="JASCZI010002554">
    <property type="protein sequence ID" value="MED6116278.1"/>
    <property type="molecule type" value="Genomic_DNA"/>
</dbReference>
<dbReference type="Proteomes" id="UP001341840">
    <property type="component" value="Unassembled WGS sequence"/>
</dbReference>
<reference evidence="1 2" key="1">
    <citation type="journal article" date="2023" name="Plants (Basel)">
        <title>Bridging the Gap: Combining Genomics and Transcriptomics Approaches to Understand Stylosanthes scabra, an Orphan Legume from the Brazilian Caatinga.</title>
        <authorList>
            <person name="Ferreira-Neto J.R.C."/>
            <person name="da Silva M.D."/>
            <person name="Binneck E."/>
            <person name="de Melo N.F."/>
            <person name="da Silva R.H."/>
            <person name="de Melo A.L.T.M."/>
            <person name="Pandolfi V."/>
            <person name="Bustamante F.O."/>
            <person name="Brasileiro-Vidal A.C."/>
            <person name="Benko-Iseppon A.M."/>
        </authorList>
    </citation>
    <scope>NUCLEOTIDE SEQUENCE [LARGE SCALE GENOMIC DNA]</scope>
    <source>
        <tissue evidence="1">Leaves</tissue>
    </source>
</reference>
<organism evidence="1 2">
    <name type="scientific">Stylosanthes scabra</name>
    <dbReference type="NCBI Taxonomy" id="79078"/>
    <lineage>
        <taxon>Eukaryota</taxon>
        <taxon>Viridiplantae</taxon>
        <taxon>Streptophyta</taxon>
        <taxon>Embryophyta</taxon>
        <taxon>Tracheophyta</taxon>
        <taxon>Spermatophyta</taxon>
        <taxon>Magnoliopsida</taxon>
        <taxon>eudicotyledons</taxon>
        <taxon>Gunneridae</taxon>
        <taxon>Pentapetalae</taxon>
        <taxon>rosids</taxon>
        <taxon>fabids</taxon>
        <taxon>Fabales</taxon>
        <taxon>Fabaceae</taxon>
        <taxon>Papilionoideae</taxon>
        <taxon>50 kb inversion clade</taxon>
        <taxon>dalbergioids sensu lato</taxon>
        <taxon>Dalbergieae</taxon>
        <taxon>Pterocarpus clade</taxon>
        <taxon>Stylosanthes</taxon>
    </lineage>
</organism>
<proteinExistence type="predicted"/>
<gene>
    <name evidence="1" type="ORF">PIB30_098700</name>
</gene>
<comment type="caution">
    <text evidence="1">The sequence shown here is derived from an EMBL/GenBank/DDBJ whole genome shotgun (WGS) entry which is preliminary data.</text>
</comment>
<name>A0ABU6QXH8_9FABA</name>
<evidence type="ECO:0000313" key="2">
    <source>
        <dbReference type="Proteomes" id="UP001341840"/>
    </source>
</evidence>
<evidence type="ECO:0000313" key="1">
    <source>
        <dbReference type="EMBL" id="MED6116278.1"/>
    </source>
</evidence>
<feature type="non-terminal residue" evidence="1">
    <location>
        <position position="1"/>
    </location>
</feature>
<sequence length="75" mass="7901">EAGPAPPSGSEFEVGRNPNPGDFPSSVFNRVLFFCNTPILSSITLVTWAAFKVLSEIEVAGAKLGENGCFRGVVT</sequence>
<accession>A0ABU6QXH8</accession>
<protein>
    <submittedName>
        <fullName evidence="1">Uncharacterized protein</fullName>
    </submittedName>
</protein>